<gene>
    <name evidence="1" type="ORF">WN55_06993</name>
</gene>
<sequence length="109" mass="12340">MKAEMVRCCVPDCGSAKSRVKTYVLPKEKEESLYASHHNKTNLKYDSILTLSLHSFPFNGTYLLDEMMQPEDGTSMTVESQFEELWSVFRKMMPGRLACLGAWPGGEPT</sequence>
<reference evidence="1 2" key="1">
    <citation type="submission" date="2015-07" db="EMBL/GenBank/DDBJ databases">
        <title>The genome of Dufourea novaeangliae.</title>
        <authorList>
            <person name="Pan H."/>
            <person name="Kapheim K."/>
        </authorList>
    </citation>
    <scope>NUCLEOTIDE SEQUENCE [LARGE SCALE GENOMIC DNA]</scope>
    <source>
        <strain evidence="1">0120121106</strain>
        <tissue evidence="1">Whole body</tissue>
    </source>
</reference>
<dbReference type="AlphaFoldDB" id="A0A154P2Z8"/>
<name>A0A154P2Z8_DUFNO</name>
<evidence type="ECO:0000313" key="1">
    <source>
        <dbReference type="EMBL" id="KZC05510.1"/>
    </source>
</evidence>
<dbReference type="Proteomes" id="UP000076502">
    <property type="component" value="Unassembled WGS sequence"/>
</dbReference>
<evidence type="ECO:0000313" key="2">
    <source>
        <dbReference type="Proteomes" id="UP000076502"/>
    </source>
</evidence>
<keyword evidence="2" id="KW-1185">Reference proteome</keyword>
<dbReference type="EMBL" id="KQ434793">
    <property type="protein sequence ID" value="KZC05510.1"/>
    <property type="molecule type" value="Genomic_DNA"/>
</dbReference>
<proteinExistence type="predicted"/>
<organism evidence="1 2">
    <name type="scientific">Dufourea novaeangliae</name>
    <name type="common">Sweat bee</name>
    <dbReference type="NCBI Taxonomy" id="178035"/>
    <lineage>
        <taxon>Eukaryota</taxon>
        <taxon>Metazoa</taxon>
        <taxon>Ecdysozoa</taxon>
        <taxon>Arthropoda</taxon>
        <taxon>Hexapoda</taxon>
        <taxon>Insecta</taxon>
        <taxon>Pterygota</taxon>
        <taxon>Neoptera</taxon>
        <taxon>Endopterygota</taxon>
        <taxon>Hymenoptera</taxon>
        <taxon>Apocrita</taxon>
        <taxon>Aculeata</taxon>
        <taxon>Apoidea</taxon>
        <taxon>Anthophila</taxon>
        <taxon>Halictidae</taxon>
        <taxon>Rophitinae</taxon>
        <taxon>Dufourea</taxon>
    </lineage>
</organism>
<protein>
    <submittedName>
        <fullName evidence="1">Uncharacterized protein</fullName>
    </submittedName>
</protein>
<accession>A0A154P2Z8</accession>